<dbReference type="InterPro" id="IPR029018">
    <property type="entry name" value="Hex-like_dom2"/>
</dbReference>
<dbReference type="SMART" id="SM00633">
    <property type="entry name" value="Glyco_10"/>
    <property type="match status" value="1"/>
</dbReference>
<dbReference type="Gene3D" id="1.20.58.2150">
    <property type="match status" value="1"/>
</dbReference>
<feature type="chain" id="PRO_5020255059" description="Beta-xylanase" evidence="7">
    <location>
        <begin position="21"/>
        <end position="1344"/>
    </location>
</feature>
<dbReference type="PANTHER" id="PTHR37842">
    <property type="match status" value="1"/>
</dbReference>
<dbReference type="PROSITE" id="PS00591">
    <property type="entry name" value="GH10_1"/>
    <property type="match status" value="1"/>
</dbReference>
<keyword evidence="2 6" id="KW-0119">Carbohydrate metabolism</keyword>
<dbReference type="InterPro" id="IPR017853">
    <property type="entry name" value="GH"/>
</dbReference>
<keyword evidence="3 6" id="KW-0326">Glycosidase</keyword>
<comment type="caution">
    <text evidence="9">The sequence shown here is derived from an EMBL/GenBank/DDBJ whole genome shotgun (WGS) entry which is preliminary data.</text>
</comment>
<keyword evidence="1 6" id="KW-0378">Hydrolase</keyword>
<dbReference type="GO" id="GO:0045493">
    <property type="term" value="P:xylan catabolic process"/>
    <property type="evidence" value="ECO:0007669"/>
    <property type="project" value="UniProtKB-KW"/>
</dbReference>
<comment type="catalytic activity">
    <reaction evidence="6">
        <text>Endohydrolysis of (1-&gt;4)-beta-D-xylosidic linkages in xylans.</text>
        <dbReference type="EC" id="3.2.1.8"/>
    </reaction>
</comment>
<dbReference type="EMBL" id="SODV01000001">
    <property type="protein sequence ID" value="TDX01587.1"/>
    <property type="molecule type" value="Genomic_DNA"/>
</dbReference>
<dbReference type="InterPro" id="IPR031158">
    <property type="entry name" value="GH10_AS"/>
</dbReference>
<proteinExistence type="inferred from homology"/>
<feature type="active site" description="Nucleophile" evidence="5">
    <location>
        <position position="1249"/>
    </location>
</feature>
<evidence type="ECO:0000256" key="6">
    <source>
        <dbReference type="RuleBase" id="RU361174"/>
    </source>
</evidence>
<dbReference type="Gene3D" id="2.60.120.1620">
    <property type="match status" value="1"/>
</dbReference>
<dbReference type="InterPro" id="IPR041437">
    <property type="entry name" value="GH115_C"/>
</dbReference>
<dbReference type="RefSeq" id="WP_133994232.1">
    <property type="nucleotide sequence ID" value="NZ_SODV01000001.1"/>
</dbReference>
<dbReference type="PRINTS" id="PR00134">
    <property type="entry name" value="GLHYDRLASE10"/>
</dbReference>
<dbReference type="OrthoDB" id="8727830at2"/>
<comment type="similarity">
    <text evidence="6">Belongs to the glycosyl hydrolase 10 (cellulase F) family.</text>
</comment>
<dbReference type="Pfam" id="PF00331">
    <property type="entry name" value="Glyco_hydro_10"/>
    <property type="match status" value="1"/>
</dbReference>
<reference evidence="9 10" key="1">
    <citation type="submission" date="2019-03" db="EMBL/GenBank/DDBJ databases">
        <title>Genomic Encyclopedia of Type Strains, Phase IV (KMG-IV): sequencing the most valuable type-strain genomes for metagenomic binning, comparative biology and taxonomic classification.</title>
        <authorList>
            <person name="Goeker M."/>
        </authorList>
    </citation>
    <scope>NUCLEOTIDE SEQUENCE [LARGE SCALE GENOMIC DNA]</scope>
    <source>
        <strain evidence="9 10">DSM 100059</strain>
    </source>
</reference>
<feature type="domain" description="GH10" evidence="8">
    <location>
        <begin position="1016"/>
        <end position="1344"/>
    </location>
</feature>
<evidence type="ECO:0000259" key="8">
    <source>
        <dbReference type="PROSITE" id="PS51760"/>
    </source>
</evidence>
<dbReference type="Proteomes" id="UP000294498">
    <property type="component" value="Unassembled WGS sequence"/>
</dbReference>
<keyword evidence="4 6" id="KW-0624">Polysaccharide degradation</keyword>
<evidence type="ECO:0000256" key="5">
    <source>
        <dbReference type="PROSITE-ProRule" id="PRU10061"/>
    </source>
</evidence>
<dbReference type="Gene3D" id="3.20.20.80">
    <property type="entry name" value="Glycosidases"/>
    <property type="match status" value="1"/>
</dbReference>
<sequence>MNRLLFLLVCMSFGAARGVAQDPGAAAGPDLVTFHPAPGAFPLTGTPILVDSADDWVVQQAGQWLAGDLQKVTGQASAVVPGGPGQVPPATADGHATAGAMNIVVIGTLEKSQLIRRLVTSGKLKTSTLKGQWDAFSIQVVPHPFKGVDKALVIAGSNKRGATYGALELSREMGVSPWYWWADVPVRQQPAVFVQHLPYNSGAPGVKYRGIFINDEAPAFSGWTRATFGGVNHQVYTRIFELLLRLKANFLWPAMWGNAFNDDDTLNPVLADRYGIVMSTSHHEPMLRAQQEWKRYGSGPWNYETNAKVLQDFWRKGIGNMGTHESVVTIGMRGDGDKPMSEGSNIELLERIVADQRQIIHEVTGKNPADVPQVWALYKEVQDYYDKGMRVPDDVTLLLCDDNWGNLRRLPPVGAPHRKGGYGIYYHFDYVGGPRNYKWLNTNSIARTWEQMRLAYDHDVRQIWVVNVGDLKPMEYPISFFLDYAWDPAHWDAAKVAAYARRWATEQFGPEHAVAIGHLLERYTFFNSRRKPELLAPDTYSLLHYRESEKVTAAYDLLRTQAEALYATLPSDQKDAFFELVLFPIQACANLGDLYAHAGLNNLYTAQGRASANDLADSVKVDFIRDSLLSYQYNHDLAGGKWIHMMDQTHIGYTYWQEPRRNTMPKISVLALPSSPLMGVAVEGSDAWWGEGEPARIADSAGGAAVFRVVNRPGDPNGFEGAHGVLSGVPAAPATGVAVLPWFTVYLPQRHYIDIFNRGTEPFDYTVTVSAPWVRVWAAGPVAAGGRFAADGGAVPAAGGAAPVARGRVTTEQRLWVAVTKDAPPGASSATVTITSSTGKSVTVRLMVQGRVSGNVPTEGFVENDGYVAMNAAHYTKAAGNWMRIDGVGKVGAGMTASTGDDAHLDYPFYIFDTGNATVQCYCSPTLSYEGKGGRRFAVSVDDGAPVTLSLPAEQEGPVWNKMVADNISIVSHTVRIDRFGAHVLHFWKVDPGVVLQKLVIDLGGARPCYLGPPETPMQPGLKDYFRDEFPIGVAVTPRDLGNPLVLAQFNSLTPENAMKMAPIHPGPARYNFVAADTIVAFAQAHGLRVRGHNLCWHEQVPAWMFADNPTKEQLLQRLHDHITAVVSRYKGKVYAWDVVNEAIADDSTQFLRDSPWFRICGEDFIKQAFVYAHAADPQAQLFYNDYNTERPEKCERVYRLLKDLVDEGIPITGVGLQAHWSLWEPTPADLRAAIERFSSLGLKVQFTEIDMSHYPWEKNRRTRLATDDDTFTAALSARQALQYKTVFDIFREYAPVINGLTFWNVSDAHTWLDNYPVPGRKNHPLLFDGEGEAKEAYWEVIDE</sequence>
<protein>
    <recommendedName>
        <fullName evidence="6">Beta-xylanase</fullName>
        <ecNumber evidence="6">3.2.1.8</ecNumber>
    </recommendedName>
</protein>
<feature type="signal peptide" evidence="7">
    <location>
        <begin position="1"/>
        <end position="20"/>
    </location>
</feature>
<dbReference type="InterPro" id="IPR001000">
    <property type="entry name" value="GH10_dom"/>
</dbReference>
<evidence type="ECO:0000256" key="4">
    <source>
        <dbReference type="ARBA" id="ARBA00023326"/>
    </source>
</evidence>
<dbReference type="InterPro" id="IPR042301">
    <property type="entry name" value="GH115_sf"/>
</dbReference>
<evidence type="ECO:0000256" key="3">
    <source>
        <dbReference type="ARBA" id="ARBA00023295"/>
    </source>
</evidence>
<dbReference type="Gene3D" id="3.30.379.10">
    <property type="entry name" value="Chitobiase/beta-hexosaminidase domain 2-like"/>
    <property type="match status" value="1"/>
</dbReference>
<evidence type="ECO:0000256" key="2">
    <source>
        <dbReference type="ARBA" id="ARBA00023277"/>
    </source>
</evidence>
<evidence type="ECO:0000313" key="9">
    <source>
        <dbReference type="EMBL" id="TDX01587.1"/>
    </source>
</evidence>
<accession>A0A4R8DW06</accession>
<dbReference type="SUPFAM" id="SSF51445">
    <property type="entry name" value="(Trans)glycosidases"/>
    <property type="match status" value="1"/>
</dbReference>
<dbReference type="Pfam" id="PF15979">
    <property type="entry name" value="Glyco_hydro_115"/>
    <property type="match status" value="1"/>
</dbReference>
<dbReference type="PANTHER" id="PTHR37842:SF2">
    <property type="entry name" value="GYLCOSYL HYDROLASE 115 C-TERMINAL DOMAIN-CONTAINING PROTEIN"/>
    <property type="match status" value="1"/>
</dbReference>
<evidence type="ECO:0000256" key="7">
    <source>
        <dbReference type="SAM" id="SignalP"/>
    </source>
</evidence>
<dbReference type="Gene3D" id="3.20.20.520">
    <property type="entry name" value="Glycosyl hydrolase family 115"/>
    <property type="match status" value="1"/>
</dbReference>
<gene>
    <name evidence="9" type="ORF">EDB95_2627</name>
</gene>
<dbReference type="EC" id="3.2.1.8" evidence="6"/>
<keyword evidence="9" id="KW-0858">Xylan degradation</keyword>
<dbReference type="GO" id="GO:0031176">
    <property type="term" value="F:endo-1,4-beta-xylanase activity"/>
    <property type="evidence" value="ECO:0007669"/>
    <property type="project" value="UniProtKB-EC"/>
</dbReference>
<evidence type="ECO:0000256" key="1">
    <source>
        <dbReference type="ARBA" id="ARBA00022801"/>
    </source>
</evidence>
<keyword evidence="10" id="KW-1185">Reference proteome</keyword>
<organism evidence="9 10">
    <name type="scientific">Dinghuibacter silviterrae</name>
    <dbReference type="NCBI Taxonomy" id="1539049"/>
    <lineage>
        <taxon>Bacteria</taxon>
        <taxon>Pseudomonadati</taxon>
        <taxon>Bacteroidota</taxon>
        <taxon>Chitinophagia</taxon>
        <taxon>Chitinophagales</taxon>
        <taxon>Chitinophagaceae</taxon>
        <taxon>Dinghuibacter</taxon>
    </lineage>
</organism>
<dbReference type="PROSITE" id="PS51760">
    <property type="entry name" value="GH10_2"/>
    <property type="match status" value="1"/>
</dbReference>
<name>A0A4R8DW06_9BACT</name>
<evidence type="ECO:0000313" key="10">
    <source>
        <dbReference type="Proteomes" id="UP000294498"/>
    </source>
</evidence>
<dbReference type="InterPro" id="IPR031924">
    <property type="entry name" value="GH115"/>
</dbReference>
<dbReference type="Pfam" id="PF17829">
    <property type="entry name" value="GH115_C"/>
    <property type="match status" value="1"/>
</dbReference>
<keyword evidence="7" id="KW-0732">Signal</keyword>